<comment type="caution">
    <text evidence="16">The sequence shown here is derived from an EMBL/GenBank/DDBJ whole genome shotgun (WGS) entry which is preliminary data.</text>
</comment>
<sequence>MNDAQENPDSPLRRRFSREWRGRAACFSKPRKGHRHRRSLHAMNPGGGPSSSSGPGAPPPLPPRPTEMNTVPNMMPNYGMYGGGMGYGGAGYGLGPHSYGVGMYGGMYGGSMYGGQYGHTGTDSSFARLAEESSRGAFQSIEAVVNAVSSVANMLSSTHNAVYSSFRAVIGVVEQLSRLKLQLTSIVLSLSLFKFLQKLWRYFLVLLRLKPANYASAAELAWGEVKEPFGSDVLGGSSPPIINWPAVMFWVVALGGPWLIYKAISQMVRSVEERRKWATGTGAHYTAQALYDFQAANDQELSFMNGEILRVAPKEEQPRVRGWLLASSQEGDRVGLVPINYVRIVGRKSESPPLRDPIDNLSKFEAPFGKFK</sequence>
<dbReference type="FunFam" id="2.30.30.40:FF:000109">
    <property type="entry name" value="Peroxisomal biogenesis factor 13"/>
    <property type="match status" value="1"/>
</dbReference>
<dbReference type="InterPro" id="IPR007223">
    <property type="entry name" value="Peroxin-13_N"/>
</dbReference>
<dbReference type="CDD" id="cd11864">
    <property type="entry name" value="SH3_PEX13_eumet"/>
    <property type="match status" value="1"/>
</dbReference>
<dbReference type="PANTHER" id="PTHR19332">
    <property type="entry name" value="PEROXISOMAL MEMBRANE PROTEIN PEX13"/>
    <property type="match status" value="1"/>
</dbReference>
<evidence type="ECO:0000256" key="10">
    <source>
        <dbReference type="ARBA" id="ARBA00029693"/>
    </source>
</evidence>
<proteinExistence type="inferred from homology"/>
<name>A0A016W296_9BILA</name>
<evidence type="ECO:0000256" key="12">
    <source>
        <dbReference type="ARBA" id="ARBA00046271"/>
    </source>
</evidence>
<gene>
    <name evidence="16" type="primary">Acey_s0002.g590</name>
    <name evidence="16" type="synonym">Acey-prx-13</name>
    <name evidence="16" type="ORF">Y032_0002g590</name>
</gene>
<dbReference type="EMBL" id="JARK01001338">
    <property type="protein sequence ID" value="EYC33083.1"/>
    <property type="molecule type" value="Genomic_DNA"/>
</dbReference>
<keyword evidence="3" id="KW-0813">Transport</keyword>
<dbReference type="GO" id="GO:1990429">
    <property type="term" value="C:peroxisomal importomer complex"/>
    <property type="evidence" value="ECO:0007669"/>
    <property type="project" value="TreeGrafter"/>
</dbReference>
<keyword evidence="8" id="KW-0472">Membrane</keyword>
<evidence type="ECO:0000256" key="13">
    <source>
        <dbReference type="PROSITE-ProRule" id="PRU00192"/>
    </source>
</evidence>
<feature type="compositionally biased region" description="Pro residues" evidence="14">
    <location>
        <begin position="56"/>
        <end position="65"/>
    </location>
</feature>
<evidence type="ECO:0000256" key="8">
    <source>
        <dbReference type="ARBA" id="ARBA00023136"/>
    </source>
</evidence>
<keyword evidence="2 13" id="KW-0728">SH3 domain</keyword>
<keyword evidence="6" id="KW-1133">Transmembrane helix</keyword>
<dbReference type="InterPro" id="IPR035463">
    <property type="entry name" value="Pex13"/>
</dbReference>
<dbReference type="Pfam" id="PF14604">
    <property type="entry name" value="SH3_9"/>
    <property type="match status" value="1"/>
</dbReference>
<evidence type="ECO:0000256" key="11">
    <source>
        <dbReference type="ARBA" id="ARBA00034535"/>
    </source>
</evidence>
<evidence type="ECO:0000256" key="3">
    <source>
        <dbReference type="ARBA" id="ARBA00022448"/>
    </source>
</evidence>
<organism evidence="16 17">
    <name type="scientific">Ancylostoma ceylanicum</name>
    <dbReference type="NCBI Taxonomy" id="53326"/>
    <lineage>
        <taxon>Eukaryota</taxon>
        <taxon>Metazoa</taxon>
        <taxon>Ecdysozoa</taxon>
        <taxon>Nematoda</taxon>
        <taxon>Chromadorea</taxon>
        <taxon>Rhabditida</taxon>
        <taxon>Rhabditina</taxon>
        <taxon>Rhabditomorpha</taxon>
        <taxon>Strongyloidea</taxon>
        <taxon>Ancylostomatidae</taxon>
        <taxon>Ancylostomatinae</taxon>
        <taxon>Ancylostoma</taxon>
    </lineage>
</organism>
<evidence type="ECO:0000256" key="1">
    <source>
        <dbReference type="ARBA" id="ARBA00006033"/>
    </source>
</evidence>
<dbReference type="GO" id="GO:0005778">
    <property type="term" value="C:peroxisomal membrane"/>
    <property type="evidence" value="ECO:0007669"/>
    <property type="project" value="UniProtKB-SubCell"/>
</dbReference>
<evidence type="ECO:0000256" key="6">
    <source>
        <dbReference type="ARBA" id="ARBA00022989"/>
    </source>
</evidence>
<dbReference type="OrthoDB" id="10037838at2759"/>
<accession>A0A016W296</accession>
<evidence type="ECO:0000259" key="15">
    <source>
        <dbReference type="PROSITE" id="PS50002"/>
    </source>
</evidence>
<feature type="compositionally biased region" description="Basic residues" evidence="14">
    <location>
        <begin position="29"/>
        <end position="40"/>
    </location>
</feature>
<dbReference type="SMART" id="SM00326">
    <property type="entry name" value="SH3"/>
    <property type="match status" value="1"/>
</dbReference>
<evidence type="ECO:0000256" key="9">
    <source>
        <dbReference type="ARBA" id="ARBA00023140"/>
    </source>
</evidence>
<dbReference type="AlphaFoldDB" id="A0A016W296"/>
<keyword evidence="7" id="KW-0811">Translocation</keyword>
<dbReference type="SUPFAM" id="SSF50044">
    <property type="entry name" value="SH3-domain"/>
    <property type="match status" value="1"/>
</dbReference>
<keyword evidence="17" id="KW-1185">Reference proteome</keyword>
<protein>
    <recommendedName>
        <fullName evidence="11">Peroxisomal membrane protein PEX13</fullName>
    </recommendedName>
    <alternativeName>
        <fullName evidence="10">Peroxin-13</fullName>
    </alternativeName>
</protein>
<evidence type="ECO:0000256" key="2">
    <source>
        <dbReference type="ARBA" id="ARBA00022443"/>
    </source>
</evidence>
<evidence type="ECO:0000313" key="16">
    <source>
        <dbReference type="EMBL" id="EYC33083.1"/>
    </source>
</evidence>
<keyword evidence="4" id="KW-0812">Transmembrane</keyword>
<evidence type="ECO:0000256" key="7">
    <source>
        <dbReference type="ARBA" id="ARBA00023010"/>
    </source>
</evidence>
<comment type="subcellular location">
    <subcellularLocation>
        <location evidence="12">Peroxisome membrane</location>
    </subcellularLocation>
</comment>
<evidence type="ECO:0000256" key="14">
    <source>
        <dbReference type="SAM" id="MobiDB-lite"/>
    </source>
</evidence>
<evidence type="ECO:0000256" key="5">
    <source>
        <dbReference type="ARBA" id="ARBA00022927"/>
    </source>
</evidence>
<dbReference type="InterPro" id="IPR036028">
    <property type="entry name" value="SH3-like_dom_sf"/>
</dbReference>
<dbReference type="Pfam" id="PF04088">
    <property type="entry name" value="Peroxin-13_N"/>
    <property type="match status" value="1"/>
</dbReference>
<comment type="similarity">
    <text evidence="1">Belongs to the peroxin-13 family.</text>
</comment>
<keyword evidence="5" id="KW-0653">Protein transport</keyword>
<keyword evidence="9" id="KW-0576">Peroxisome</keyword>
<dbReference type="PROSITE" id="PS50002">
    <property type="entry name" value="SH3"/>
    <property type="match status" value="1"/>
</dbReference>
<evidence type="ECO:0000256" key="4">
    <source>
        <dbReference type="ARBA" id="ARBA00022692"/>
    </source>
</evidence>
<feature type="region of interest" description="Disordered" evidence="14">
    <location>
        <begin position="1"/>
        <end position="70"/>
    </location>
</feature>
<dbReference type="GO" id="GO:0016560">
    <property type="term" value="P:protein import into peroxisome matrix, docking"/>
    <property type="evidence" value="ECO:0007669"/>
    <property type="project" value="InterPro"/>
</dbReference>
<dbReference type="PANTHER" id="PTHR19332:SF1">
    <property type="entry name" value="PEROXISOMAL MEMBRANE PROTEIN PEX13"/>
    <property type="match status" value="1"/>
</dbReference>
<dbReference type="Proteomes" id="UP000024635">
    <property type="component" value="Unassembled WGS sequence"/>
</dbReference>
<dbReference type="STRING" id="53326.A0A016W296"/>
<dbReference type="InterPro" id="IPR001452">
    <property type="entry name" value="SH3_domain"/>
</dbReference>
<feature type="domain" description="SH3" evidence="15">
    <location>
        <begin position="282"/>
        <end position="347"/>
    </location>
</feature>
<evidence type="ECO:0000313" key="17">
    <source>
        <dbReference type="Proteomes" id="UP000024635"/>
    </source>
</evidence>
<dbReference type="PRINTS" id="PR00452">
    <property type="entry name" value="SH3DOMAIN"/>
</dbReference>
<dbReference type="Gene3D" id="2.30.30.40">
    <property type="entry name" value="SH3 Domains"/>
    <property type="match status" value="1"/>
</dbReference>
<reference evidence="17" key="1">
    <citation type="journal article" date="2015" name="Nat. Genet.">
        <title>The genome and transcriptome of the zoonotic hookworm Ancylostoma ceylanicum identify infection-specific gene families.</title>
        <authorList>
            <person name="Schwarz E.M."/>
            <person name="Hu Y."/>
            <person name="Antoshechkin I."/>
            <person name="Miller M.M."/>
            <person name="Sternberg P.W."/>
            <person name="Aroian R.V."/>
        </authorList>
    </citation>
    <scope>NUCLEOTIDE SEQUENCE</scope>
    <source>
        <strain evidence="17">HY135</strain>
    </source>
</reference>